<dbReference type="Proteomes" id="UP000477311">
    <property type="component" value="Unassembled WGS sequence"/>
</dbReference>
<evidence type="ECO:0000259" key="2">
    <source>
        <dbReference type="Pfam" id="PF00350"/>
    </source>
</evidence>
<dbReference type="AlphaFoldDB" id="A0A6M1RS56"/>
<dbReference type="InterPro" id="IPR045063">
    <property type="entry name" value="Dynamin_N"/>
</dbReference>
<proteinExistence type="predicted"/>
<keyword evidence="4" id="KW-1185">Reference proteome</keyword>
<dbReference type="Gene3D" id="3.40.50.300">
    <property type="entry name" value="P-loop containing nucleotide triphosphate hydrolases"/>
    <property type="match status" value="1"/>
</dbReference>
<organism evidence="3 4">
    <name type="scientific">Limisphaera ngatamarikiensis</name>
    <dbReference type="NCBI Taxonomy" id="1324935"/>
    <lineage>
        <taxon>Bacteria</taxon>
        <taxon>Pseudomonadati</taxon>
        <taxon>Verrucomicrobiota</taxon>
        <taxon>Verrucomicrobiia</taxon>
        <taxon>Limisphaerales</taxon>
        <taxon>Limisphaeraceae</taxon>
        <taxon>Limisphaera</taxon>
    </lineage>
</organism>
<keyword evidence="1" id="KW-0175">Coiled coil</keyword>
<dbReference type="SUPFAM" id="SSF52540">
    <property type="entry name" value="P-loop containing nucleoside triphosphate hydrolases"/>
    <property type="match status" value="1"/>
</dbReference>
<evidence type="ECO:0000313" key="4">
    <source>
        <dbReference type="Proteomes" id="UP000477311"/>
    </source>
</evidence>
<evidence type="ECO:0000256" key="1">
    <source>
        <dbReference type="SAM" id="Coils"/>
    </source>
</evidence>
<feature type="coiled-coil region" evidence="1">
    <location>
        <begin position="287"/>
        <end position="314"/>
    </location>
</feature>
<feature type="domain" description="Dynamin N-terminal" evidence="2">
    <location>
        <begin position="42"/>
        <end position="193"/>
    </location>
</feature>
<dbReference type="EMBL" id="JAAKYA010000053">
    <property type="protein sequence ID" value="NGO39455.1"/>
    <property type="molecule type" value="Genomic_DNA"/>
</dbReference>
<dbReference type="RefSeq" id="WP_165107479.1">
    <property type="nucleotide sequence ID" value="NZ_JAAKYA010000053.1"/>
</dbReference>
<reference evidence="3 4" key="1">
    <citation type="submission" date="2020-02" db="EMBL/GenBank/DDBJ databases">
        <title>Draft genome sequence of Limisphaera ngatamarikiensis NGM72.4T, a thermophilic Verrucomicrobia grouped in subdivision 3.</title>
        <authorList>
            <person name="Carere C.R."/>
            <person name="Steen J."/>
            <person name="Hugenholtz P."/>
            <person name="Stott M.B."/>
        </authorList>
    </citation>
    <scope>NUCLEOTIDE SEQUENCE [LARGE SCALE GENOMIC DNA]</scope>
    <source>
        <strain evidence="3 4">NGM72.4</strain>
    </source>
</reference>
<dbReference type="PANTHER" id="PTHR43681">
    <property type="entry name" value="TRANSMEMBRANE GTPASE FZO"/>
    <property type="match status" value="1"/>
</dbReference>
<dbReference type="PANTHER" id="PTHR43681:SF1">
    <property type="entry name" value="SARCALUMENIN"/>
    <property type="match status" value="1"/>
</dbReference>
<protein>
    <recommendedName>
        <fullName evidence="2">Dynamin N-terminal domain-containing protein</fullName>
    </recommendedName>
</protein>
<comment type="caution">
    <text evidence="3">The sequence shown here is derived from an EMBL/GenBank/DDBJ whole genome shotgun (WGS) entry which is preliminary data.</text>
</comment>
<evidence type="ECO:0000313" key="3">
    <source>
        <dbReference type="EMBL" id="NGO39455.1"/>
    </source>
</evidence>
<gene>
    <name evidence="3" type="ORF">G4L39_08610</name>
</gene>
<dbReference type="InterPro" id="IPR051943">
    <property type="entry name" value="TRAFAC_Dynamin-like_GTPase"/>
</dbReference>
<accession>A0A6M1RS56</accession>
<dbReference type="InterPro" id="IPR027417">
    <property type="entry name" value="P-loop_NTPase"/>
</dbReference>
<sequence>MDHAAEVLDGLTRVVGELRLQSLEPQLAACRDRLRAGTRVEVAVLGRFKAGKSSFLNHLAGRAVLPIGVIPLTAVITRLRHGPRERVRVHFLDGSFRDIPPEQIRHYVAEDENPHNLKQVASVELELPELKPLAPLEFVDTPGLGSALTHNTEVALNWLPNVGAALVAVSADAPLGEPDLNLLDQLRRHTPTIALLLTKADLLTEAQRAEVQAFVTTQLRQRWDGGLPVFFYSIKPELAWPRSVLVAEFLEPLRQNRHQAGTAILRHKLASLRHQALNSLQLALAAATQVESARAALREKLADERRQFELLRTELALFAREQSARALDTYQTALRPAQAALQAKVTTAFQTQPELGRLRPPRLFDAWRTWLQDWLRRELTELSHSRQEMFLAPLHHTRAHLTRTLQAFHDRLAAHVKAALGVTLAQREFVLEVYEPRAPPVDVAFAFDPAFTSISWLIPMTLFRRAIQRSLLRKARYEVEKNLSQLAAEWRERVAVAIEDLRRQAESEARNELEELERMLQQSPSDAARLRERISELESLPIP</sequence>
<dbReference type="Pfam" id="PF00350">
    <property type="entry name" value="Dynamin_N"/>
    <property type="match status" value="1"/>
</dbReference>
<name>A0A6M1RS56_9BACT</name>
<feature type="coiled-coil region" evidence="1">
    <location>
        <begin position="495"/>
        <end position="533"/>
    </location>
</feature>